<feature type="transmembrane region" description="Helical" evidence="17">
    <location>
        <begin position="76"/>
        <end position="97"/>
    </location>
</feature>
<organism evidence="18 19">
    <name type="scientific">Calicophoron daubneyi</name>
    <name type="common">Rumen fluke</name>
    <name type="synonym">Paramphistomum daubneyi</name>
    <dbReference type="NCBI Taxonomy" id="300641"/>
    <lineage>
        <taxon>Eukaryota</taxon>
        <taxon>Metazoa</taxon>
        <taxon>Spiralia</taxon>
        <taxon>Lophotrochozoa</taxon>
        <taxon>Platyhelminthes</taxon>
        <taxon>Trematoda</taxon>
        <taxon>Digenea</taxon>
        <taxon>Plagiorchiida</taxon>
        <taxon>Pronocephalata</taxon>
        <taxon>Paramphistomoidea</taxon>
        <taxon>Paramphistomidae</taxon>
        <taxon>Calicophoron</taxon>
    </lineage>
</organism>
<protein>
    <submittedName>
        <fullName evidence="18">Uncharacterized protein</fullName>
    </submittedName>
</protein>
<feature type="transmembrane region" description="Helical" evidence="17">
    <location>
        <begin position="46"/>
        <end position="64"/>
    </location>
</feature>
<evidence type="ECO:0000256" key="15">
    <source>
        <dbReference type="ARBA" id="ARBA00049322"/>
    </source>
</evidence>
<comment type="catalytic activity">
    <reaction evidence="11">
        <text>12-(9Z-octadecenoyloxy)-octadecanoate + H2O = 12-hydroxyoctadecanoate + (9Z)-octadecenoate + H(+)</text>
        <dbReference type="Rhea" id="RHEA:52060"/>
        <dbReference type="ChEBI" id="CHEBI:15377"/>
        <dbReference type="ChEBI" id="CHEBI:15378"/>
        <dbReference type="ChEBI" id="CHEBI:30823"/>
        <dbReference type="ChEBI" id="CHEBI:84201"/>
        <dbReference type="ChEBI" id="CHEBI:136302"/>
    </reaction>
    <physiologicalReaction direction="left-to-right" evidence="11">
        <dbReference type="Rhea" id="RHEA:52061"/>
    </physiologicalReaction>
</comment>
<dbReference type="PANTHER" id="PTHR10989">
    <property type="entry name" value="ANDROGEN-INDUCED PROTEIN 1-RELATED"/>
    <property type="match status" value="1"/>
</dbReference>
<dbReference type="Proteomes" id="UP001497525">
    <property type="component" value="Unassembled WGS sequence"/>
</dbReference>
<feature type="transmembrane region" description="Helical" evidence="17">
    <location>
        <begin position="117"/>
        <end position="134"/>
    </location>
</feature>
<evidence type="ECO:0000256" key="1">
    <source>
        <dbReference type="ARBA" id="ARBA00000923"/>
    </source>
</evidence>
<dbReference type="AlphaFoldDB" id="A0AAV2TZ71"/>
<evidence type="ECO:0000256" key="16">
    <source>
        <dbReference type="ARBA" id="ARBA00049428"/>
    </source>
</evidence>
<evidence type="ECO:0000256" key="4">
    <source>
        <dbReference type="ARBA" id="ARBA00022692"/>
    </source>
</evidence>
<comment type="catalytic activity">
    <reaction evidence="1">
        <text>9-(9Z-hexadecenoyloxy)-octadecanoate + H2O = (9Z)-hexadecenoate + 9-hydroxy-octadecanoate + H(+)</text>
        <dbReference type="Rhea" id="RHEA:52068"/>
        <dbReference type="ChEBI" id="CHEBI:15377"/>
        <dbReference type="ChEBI" id="CHEBI:15378"/>
        <dbReference type="ChEBI" id="CHEBI:32372"/>
        <dbReference type="ChEBI" id="CHEBI:136286"/>
        <dbReference type="ChEBI" id="CHEBI:136309"/>
    </reaction>
    <physiologicalReaction direction="left-to-right" evidence="1">
        <dbReference type="Rhea" id="RHEA:52069"/>
    </physiologicalReaction>
</comment>
<comment type="subcellular location">
    <subcellularLocation>
        <location evidence="2">Endomembrane system</location>
        <topology evidence="2">Multi-pass membrane protein</topology>
    </subcellularLocation>
</comment>
<gene>
    <name evidence="18" type="ORF">CDAUBV1_LOCUS17467</name>
</gene>
<proteinExistence type="inferred from homology"/>
<evidence type="ECO:0000256" key="2">
    <source>
        <dbReference type="ARBA" id="ARBA00004127"/>
    </source>
</evidence>
<evidence type="ECO:0000313" key="19">
    <source>
        <dbReference type="Proteomes" id="UP001497525"/>
    </source>
</evidence>
<dbReference type="GO" id="GO:0012505">
    <property type="term" value="C:endomembrane system"/>
    <property type="evidence" value="ECO:0007669"/>
    <property type="project" value="UniProtKB-SubCell"/>
</dbReference>
<dbReference type="PANTHER" id="PTHR10989:SF16">
    <property type="entry name" value="AT02829P-RELATED"/>
    <property type="match status" value="1"/>
</dbReference>
<evidence type="ECO:0000256" key="7">
    <source>
        <dbReference type="ARBA" id="ARBA00047368"/>
    </source>
</evidence>
<comment type="catalytic activity">
    <reaction evidence="13">
        <text>9-octadecanoyloxy-octadecanoate + H2O = 9-hydroxy-octadecanoate + octadecanoate + H(+)</text>
        <dbReference type="Rhea" id="RHEA:52096"/>
        <dbReference type="ChEBI" id="CHEBI:15377"/>
        <dbReference type="ChEBI" id="CHEBI:15378"/>
        <dbReference type="ChEBI" id="CHEBI:25629"/>
        <dbReference type="ChEBI" id="CHEBI:136286"/>
        <dbReference type="ChEBI" id="CHEBI:136373"/>
    </reaction>
    <physiologicalReaction direction="left-to-right" evidence="13">
        <dbReference type="Rhea" id="RHEA:52097"/>
    </physiologicalReaction>
</comment>
<dbReference type="InterPro" id="IPR006838">
    <property type="entry name" value="ADTRP_AIG1"/>
</dbReference>
<name>A0AAV2TZ71_CALDB</name>
<feature type="transmembrane region" description="Helical" evidence="17">
    <location>
        <begin position="143"/>
        <end position="164"/>
    </location>
</feature>
<dbReference type="GO" id="GO:0016020">
    <property type="term" value="C:membrane"/>
    <property type="evidence" value="ECO:0007669"/>
    <property type="project" value="InterPro"/>
</dbReference>
<comment type="catalytic activity">
    <reaction evidence="10">
        <text>12-octadecanoyloxy-octadecanoate + H2O = 12-hydroxyoctadecanoate + octadecanoate + H(+)</text>
        <dbReference type="Rhea" id="RHEA:52080"/>
        <dbReference type="ChEBI" id="CHEBI:15377"/>
        <dbReference type="ChEBI" id="CHEBI:15378"/>
        <dbReference type="ChEBI" id="CHEBI:25629"/>
        <dbReference type="ChEBI" id="CHEBI:84201"/>
        <dbReference type="ChEBI" id="CHEBI:136330"/>
    </reaction>
    <physiologicalReaction direction="left-to-right" evidence="10">
        <dbReference type="Rhea" id="RHEA:52081"/>
    </physiologicalReaction>
</comment>
<dbReference type="EMBL" id="CAXLJL010000978">
    <property type="protein sequence ID" value="CAL5142208.1"/>
    <property type="molecule type" value="Genomic_DNA"/>
</dbReference>
<evidence type="ECO:0000256" key="11">
    <source>
        <dbReference type="ARBA" id="ARBA00048701"/>
    </source>
</evidence>
<evidence type="ECO:0000313" key="18">
    <source>
        <dbReference type="EMBL" id="CAL5142208.1"/>
    </source>
</evidence>
<evidence type="ECO:0000256" key="5">
    <source>
        <dbReference type="ARBA" id="ARBA00022989"/>
    </source>
</evidence>
<keyword evidence="4 17" id="KW-0812">Transmembrane</keyword>
<evidence type="ECO:0000256" key="3">
    <source>
        <dbReference type="ARBA" id="ARBA00009300"/>
    </source>
</evidence>
<comment type="similarity">
    <text evidence="3">Belongs to the AIG1 family.</text>
</comment>
<reference evidence="18" key="1">
    <citation type="submission" date="2024-06" db="EMBL/GenBank/DDBJ databases">
        <authorList>
            <person name="Liu X."/>
            <person name="Lenzi L."/>
            <person name="Haldenby T S."/>
            <person name="Uol C."/>
        </authorList>
    </citation>
    <scope>NUCLEOTIDE SEQUENCE</scope>
</reference>
<evidence type="ECO:0000256" key="14">
    <source>
        <dbReference type="ARBA" id="ARBA00049296"/>
    </source>
</evidence>
<comment type="catalytic activity">
    <reaction evidence="14">
        <text>13-(9Z-octadecenoyloxy)-octadecanoate + H2O = 13-hydroxy-octadecanoate + (9Z)-octadecenoate + H(+)</text>
        <dbReference type="Rhea" id="RHEA:52064"/>
        <dbReference type="ChEBI" id="CHEBI:15377"/>
        <dbReference type="ChEBI" id="CHEBI:15378"/>
        <dbReference type="ChEBI" id="CHEBI:30823"/>
        <dbReference type="ChEBI" id="CHEBI:136303"/>
        <dbReference type="ChEBI" id="CHEBI:136304"/>
    </reaction>
    <physiologicalReaction direction="left-to-right" evidence="14">
        <dbReference type="Rhea" id="RHEA:52065"/>
    </physiologicalReaction>
</comment>
<comment type="catalytic activity">
    <reaction evidence="16">
        <text>12-(9Z-hexadecenoyloxy)-octadecanoate + H2O = 12-hydroxyoctadecanoate + (9Z)-hexadecenoate + H(+)</text>
        <dbReference type="Rhea" id="RHEA:52072"/>
        <dbReference type="ChEBI" id="CHEBI:15377"/>
        <dbReference type="ChEBI" id="CHEBI:15378"/>
        <dbReference type="ChEBI" id="CHEBI:32372"/>
        <dbReference type="ChEBI" id="CHEBI:84201"/>
        <dbReference type="ChEBI" id="CHEBI:136312"/>
    </reaction>
    <physiologicalReaction direction="left-to-right" evidence="16">
        <dbReference type="Rhea" id="RHEA:52073"/>
    </physiologicalReaction>
</comment>
<accession>A0AAV2TZ71</accession>
<feature type="transmembrane region" description="Helical" evidence="17">
    <location>
        <begin position="184"/>
        <end position="203"/>
    </location>
</feature>
<evidence type="ECO:0000256" key="9">
    <source>
        <dbReference type="ARBA" id="ARBA00047863"/>
    </source>
</evidence>
<comment type="catalytic activity">
    <reaction evidence="8">
        <text>13-octadecanoyloxy-octadecanoate + H2O = 13-hydroxy-octadecanoate + octadecanoate + H(+)</text>
        <dbReference type="Rhea" id="RHEA:52084"/>
        <dbReference type="ChEBI" id="CHEBI:15377"/>
        <dbReference type="ChEBI" id="CHEBI:15378"/>
        <dbReference type="ChEBI" id="CHEBI:25629"/>
        <dbReference type="ChEBI" id="CHEBI:136304"/>
        <dbReference type="ChEBI" id="CHEBI:136335"/>
    </reaction>
    <physiologicalReaction direction="left-to-right" evidence="8">
        <dbReference type="Rhea" id="RHEA:52085"/>
    </physiologicalReaction>
</comment>
<comment type="catalytic activity">
    <reaction evidence="7">
        <text>12-hexadecanoyloxy-octadecanoate + H2O = 12-hydroxyoctadecanoate + hexadecanoate + H(+)</text>
        <dbReference type="Rhea" id="RHEA:52056"/>
        <dbReference type="ChEBI" id="CHEBI:7896"/>
        <dbReference type="ChEBI" id="CHEBI:15377"/>
        <dbReference type="ChEBI" id="CHEBI:15378"/>
        <dbReference type="ChEBI" id="CHEBI:83677"/>
        <dbReference type="ChEBI" id="CHEBI:84201"/>
    </reaction>
    <physiologicalReaction direction="left-to-right" evidence="7">
        <dbReference type="Rhea" id="RHEA:52057"/>
    </physiologicalReaction>
</comment>
<comment type="catalytic activity">
    <reaction evidence="9">
        <text>9-hexadecanoyloxy-octadecanoate + H2O = 9-hydroxy-octadecanoate + hexadecanoate + H(+)</text>
        <dbReference type="Rhea" id="RHEA:52052"/>
        <dbReference type="ChEBI" id="CHEBI:7896"/>
        <dbReference type="ChEBI" id="CHEBI:15377"/>
        <dbReference type="ChEBI" id="CHEBI:15378"/>
        <dbReference type="ChEBI" id="CHEBI:83670"/>
        <dbReference type="ChEBI" id="CHEBI:136286"/>
    </reaction>
    <physiologicalReaction direction="left-to-right" evidence="9">
        <dbReference type="Rhea" id="RHEA:52053"/>
    </physiologicalReaction>
</comment>
<evidence type="ECO:0000256" key="10">
    <source>
        <dbReference type="ARBA" id="ARBA00048680"/>
    </source>
</evidence>
<evidence type="ECO:0000256" key="12">
    <source>
        <dbReference type="ARBA" id="ARBA00048800"/>
    </source>
</evidence>
<evidence type="ECO:0000256" key="17">
    <source>
        <dbReference type="SAM" id="Phobius"/>
    </source>
</evidence>
<keyword evidence="5 17" id="KW-1133">Transmembrane helix</keyword>
<comment type="caution">
    <text evidence="18">The sequence shown here is derived from an EMBL/GenBank/DDBJ whole genome shotgun (WGS) entry which is preliminary data.</text>
</comment>
<evidence type="ECO:0000256" key="13">
    <source>
        <dbReference type="ARBA" id="ARBA00049221"/>
    </source>
</evidence>
<evidence type="ECO:0000256" key="6">
    <source>
        <dbReference type="ARBA" id="ARBA00023136"/>
    </source>
</evidence>
<sequence>MSRLLSVCFRVACFAFFTFVCCRLHTIRYGHAWFSSKSFSEMTIHLTFLVLVLEAAYFALATPLQILSSGNLQGHVYCSMLTLSLFVFLLFWSIFLYDKDLLINPEVRRFFPYWLNHAAHSAGVVSILADCVLWKPSVGSSRLSFAIVGTLGVAYNFYAEYLIHVHGIYPYPMFAQLSGFGRCVLYGASWALLFVCFLVCYQFTYRMGGRAKIVSCSHSGRRVKSNKASGELGSVKAE</sequence>
<evidence type="ECO:0000256" key="8">
    <source>
        <dbReference type="ARBA" id="ARBA00047427"/>
    </source>
</evidence>
<comment type="catalytic activity">
    <reaction evidence="15">
        <text>13-(9Z-hexadecenoyloxy)-octadecanoate + H2O = 13-hydroxy-octadecanoate + (9Z)-hexadecenoate + H(+)</text>
        <dbReference type="Rhea" id="RHEA:52076"/>
        <dbReference type="ChEBI" id="CHEBI:15377"/>
        <dbReference type="ChEBI" id="CHEBI:15378"/>
        <dbReference type="ChEBI" id="CHEBI:32372"/>
        <dbReference type="ChEBI" id="CHEBI:136304"/>
        <dbReference type="ChEBI" id="CHEBI:136315"/>
    </reaction>
    <physiologicalReaction direction="left-to-right" evidence="15">
        <dbReference type="Rhea" id="RHEA:52077"/>
    </physiologicalReaction>
</comment>
<dbReference type="Pfam" id="PF04750">
    <property type="entry name" value="Far-17a_AIG1"/>
    <property type="match status" value="1"/>
</dbReference>
<comment type="catalytic activity">
    <reaction evidence="12">
        <text>9-(9Z-octadecenoyloxy)-octadecanoate + H2O = 9-hydroxy-octadecanoate + (9Z)-octadecenoate + H(+)</text>
        <dbReference type="Rhea" id="RHEA:52048"/>
        <dbReference type="ChEBI" id="CHEBI:15377"/>
        <dbReference type="ChEBI" id="CHEBI:15378"/>
        <dbReference type="ChEBI" id="CHEBI:30823"/>
        <dbReference type="ChEBI" id="CHEBI:136282"/>
        <dbReference type="ChEBI" id="CHEBI:136286"/>
    </reaction>
    <physiologicalReaction direction="left-to-right" evidence="12">
        <dbReference type="Rhea" id="RHEA:52049"/>
    </physiologicalReaction>
</comment>
<keyword evidence="6 17" id="KW-0472">Membrane</keyword>